<dbReference type="AlphaFoldDB" id="A0A7M7GHP0"/>
<sequence>MEPPDLNVENHESETEKTVKRRRLGRSFGGRNSSWVPPFATPPSGQKSRGGSTGDVATGIDHSPTTASFSKSSPNSNGEKLMSTPLSSTPRSSHPRSLGSLSSRKRSRGDFKSPMRNQGEKKQEETPESIERENDKLRARLSELDKEISELKDEGLSEDELQLHIQKMHEYNELKDMTQMLLGRIAMFEGVTTRQLHEEMGLGED</sequence>
<dbReference type="InterPro" id="IPR010760">
    <property type="entry name" value="DNA-repair_Swi5"/>
</dbReference>
<evidence type="ECO:0000256" key="6">
    <source>
        <dbReference type="ARBA" id="ARBA00059338"/>
    </source>
</evidence>
<protein>
    <recommendedName>
        <fullName evidence="2">DNA repair protein SWI5 homolog</fullName>
    </recommendedName>
    <alternativeName>
        <fullName evidence="5">Protein SAE3 homolog</fullName>
    </alternativeName>
</protein>
<feature type="compositionally biased region" description="Basic and acidic residues" evidence="7">
    <location>
        <begin position="108"/>
        <end position="135"/>
    </location>
</feature>
<dbReference type="GO" id="GO:0000724">
    <property type="term" value="P:double-strand break repair via homologous recombination"/>
    <property type="evidence" value="ECO:0000318"/>
    <property type="project" value="GO_Central"/>
</dbReference>
<organism evidence="8 9">
    <name type="scientific">Strongylocentrotus purpuratus</name>
    <name type="common">Purple sea urchin</name>
    <dbReference type="NCBI Taxonomy" id="7668"/>
    <lineage>
        <taxon>Eukaryota</taxon>
        <taxon>Metazoa</taxon>
        <taxon>Echinodermata</taxon>
        <taxon>Eleutherozoa</taxon>
        <taxon>Echinozoa</taxon>
        <taxon>Echinoidea</taxon>
        <taxon>Euechinoidea</taxon>
        <taxon>Echinacea</taxon>
        <taxon>Camarodonta</taxon>
        <taxon>Echinidea</taxon>
        <taxon>Strongylocentrotidae</taxon>
        <taxon>Strongylocentrotus</taxon>
    </lineage>
</organism>
<dbReference type="Pfam" id="PF07061">
    <property type="entry name" value="Swi5"/>
    <property type="match status" value="1"/>
</dbReference>
<dbReference type="RefSeq" id="XP_003729883.2">
    <property type="nucleotide sequence ID" value="XM_003729835.3"/>
</dbReference>
<name>A0A7M7GHP0_STRPU</name>
<feature type="region of interest" description="Disordered" evidence="7">
    <location>
        <begin position="1"/>
        <end position="135"/>
    </location>
</feature>
<keyword evidence="3" id="KW-0227">DNA damage</keyword>
<evidence type="ECO:0000313" key="8">
    <source>
        <dbReference type="EnsemblMetazoa" id="XP_003729883"/>
    </source>
</evidence>
<evidence type="ECO:0000256" key="5">
    <source>
        <dbReference type="ARBA" id="ARBA00030081"/>
    </source>
</evidence>
<dbReference type="Gene3D" id="1.20.5.170">
    <property type="match status" value="1"/>
</dbReference>
<evidence type="ECO:0000256" key="1">
    <source>
        <dbReference type="ARBA" id="ARBA00008060"/>
    </source>
</evidence>
<dbReference type="OMA" id="RNSSWVP"/>
<evidence type="ECO:0000256" key="3">
    <source>
        <dbReference type="ARBA" id="ARBA00022763"/>
    </source>
</evidence>
<dbReference type="PANTHER" id="PTHR28529:SF2">
    <property type="entry name" value="DNA REPAIR PROTEIN SWI5 HOMOLOG"/>
    <property type="match status" value="1"/>
</dbReference>
<accession>A0A7M7GHP0</accession>
<evidence type="ECO:0000256" key="2">
    <source>
        <dbReference type="ARBA" id="ARBA00019825"/>
    </source>
</evidence>
<feature type="compositionally biased region" description="Basic and acidic residues" evidence="7">
    <location>
        <begin position="8"/>
        <end position="18"/>
    </location>
</feature>
<evidence type="ECO:0000313" key="9">
    <source>
        <dbReference type="Proteomes" id="UP000007110"/>
    </source>
</evidence>
<comment type="similarity">
    <text evidence="1">Belongs to the SWI5/SAE3 family.</text>
</comment>
<comment type="function">
    <text evidence="6">Component of the SWI5-SFR1 complex, a complex required for double-strand break repair via homologous recombination.</text>
</comment>
<evidence type="ECO:0000256" key="7">
    <source>
        <dbReference type="SAM" id="MobiDB-lite"/>
    </source>
</evidence>
<reference evidence="9" key="1">
    <citation type="submission" date="2015-02" db="EMBL/GenBank/DDBJ databases">
        <title>Genome sequencing for Strongylocentrotus purpuratus.</title>
        <authorList>
            <person name="Murali S."/>
            <person name="Liu Y."/>
            <person name="Vee V."/>
            <person name="English A."/>
            <person name="Wang M."/>
            <person name="Skinner E."/>
            <person name="Han Y."/>
            <person name="Muzny D.M."/>
            <person name="Worley K.C."/>
            <person name="Gibbs R.A."/>
        </authorList>
    </citation>
    <scope>NUCLEOTIDE SEQUENCE</scope>
</reference>
<dbReference type="GeneID" id="100892049"/>
<feature type="compositionally biased region" description="Low complexity" evidence="7">
    <location>
        <begin position="90"/>
        <end position="102"/>
    </location>
</feature>
<dbReference type="OrthoDB" id="255837at2759"/>
<evidence type="ECO:0000256" key="4">
    <source>
        <dbReference type="ARBA" id="ARBA00023204"/>
    </source>
</evidence>
<feature type="compositionally biased region" description="Polar residues" evidence="7">
    <location>
        <begin position="63"/>
        <end position="89"/>
    </location>
</feature>
<reference evidence="8" key="2">
    <citation type="submission" date="2021-01" db="UniProtKB">
        <authorList>
            <consortium name="EnsemblMetazoa"/>
        </authorList>
    </citation>
    <scope>IDENTIFICATION</scope>
</reference>
<proteinExistence type="inferred from homology"/>
<dbReference type="KEGG" id="spu:100892049"/>
<dbReference type="EnsemblMetazoa" id="XM_003729835">
    <property type="protein sequence ID" value="XP_003729883"/>
    <property type="gene ID" value="LOC100892049"/>
</dbReference>
<dbReference type="Proteomes" id="UP000007110">
    <property type="component" value="Unassembled WGS sequence"/>
</dbReference>
<dbReference type="FunFam" id="1.20.5.170:FF:000056">
    <property type="entry name" value="DNA repair protein SWI5 homolog"/>
    <property type="match status" value="1"/>
</dbReference>
<keyword evidence="9" id="KW-1185">Reference proteome</keyword>
<dbReference type="PANTHER" id="PTHR28529">
    <property type="entry name" value="DNA REPAIR PROTEIN SWI5 HOMOLOG"/>
    <property type="match status" value="1"/>
</dbReference>
<keyword evidence="4" id="KW-0234">DNA repair</keyword>
<dbReference type="GO" id="GO:0032798">
    <property type="term" value="C:Swi5-Sfr1 complex"/>
    <property type="evidence" value="ECO:0000318"/>
    <property type="project" value="GO_Central"/>
</dbReference>
<dbReference type="InParanoid" id="A0A7M7GHP0"/>